<sequence>MPPVPSNSLTSSSIATTPFNSNKLVENNYKLALKQFINKNFIGSFKLIHDVYYTSFNEYKQGTISEDLLIKIINLYLVVVGVCLKNRHLDQASANAARNSFTSNEIINQIKSIWLELDIPLEIKYNMQLVYISNPKDLINDEDSYLRNLKKWYINIDTNDKFGSKLLDLVKFEILPHFNQYDESERLIGDDESELAKLHKIKNEKDEYLKKVKQDQIQAEKVAKEAQEKQEAEARQKRKESNLKYSSIKEIVNNYKQEDSRAAASVKDLNRRHQQSQSQNLQEKLAYVLRITKNYLARNSLVLVVLIVLILGSSRYLRNANVREKIVDTVKMAFKFTYV</sequence>
<evidence type="ECO:0000256" key="2">
    <source>
        <dbReference type="SAM" id="Phobius"/>
    </source>
</evidence>
<dbReference type="Proteomes" id="UP000590412">
    <property type="component" value="Unassembled WGS sequence"/>
</dbReference>
<keyword evidence="1" id="KW-0175">Coiled coil</keyword>
<keyword evidence="2" id="KW-0812">Transmembrane</keyword>
<name>A0A8X7NH41_CANPA</name>
<evidence type="ECO:0000256" key="1">
    <source>
        <dbReference type="SAM" id="Coils"/>
    </source>
</evidence>
<dbReference type="EMBL" id="JABWAB010000007">
    <property type="protein sequence ID" value="KAF6047126.1"/>
    <property type="molecule type" value="Genomic_DNA"/>
</dbReference>
<protein>
    <submittedName>
        <fullName evidence="3">Uncharacterized protein</fullName>
    </submittedName>
</protein>
<proteinExistence type="predicted"/>
<reference evidence="3" key="1">
    <citation type="submission" date="2020-03" db="EMBL/GenBank/DDBJ databases">
        <title>FDA dAtabase for Regulatory Grade micrObial Sequences (FDA-ARGOS): Supporting development and validation of Infectious Disease Dx tests.</title>
        <authorList>
            <person name="Campos J."/>
            <person name="Goldberg B."/>
            <person name="Tallon L."/>
            <person name="Sadzewicz L."/>
            <person name="Vavikolanu K."/>
            <person name="Mehta A."/>
            <person name="Aluvathingal J."/>
            <person name="Nadendla S."/>
            <person name="Nandy P."/>
            <person name="Geyer C."/>
            <person name="Yan Y."/>
            <person name="Sichtig H."/>
        </authorList>
    </citation>
    <scope>NUCLEOTIDE SEQUENCE [LARGE SCALE GENOMIC DNA]</scope>
    <source>
        <strain evidence="3">FDAARGOS_652</strain>
    </source>
</reference>
<dbReference type="AlphaFoldDB" id="A0A8X7NH41"/>
<evidence type="ECO:0000313" key="3">
    <source>
        <dbReference type="EMBL" id="KAF6047126.1"/>
    </source>
</evidence>
<feature type="transmembrane region" description="Helical" evidence="2">
    <location>
        <begin position="295"/>
        <end position="317"/>
    </location>
</feature>
<dbReference type="OrthoDB" id="3981028at2759"/>
<keyword evidence="2" id="KW-1133">Transmembrane helix</keyword>
<keyword evidence="2" id="KW-0472">Membrane</keyword>
<gene>
    <name evidence="3" type="ORF">FOB60_004662</name>
</gene>
<organism evidence="3 4">
    <name type="scientific">Candida parapsilosis</name>
    <name type="common">Yeast</name>
    <dbReference type="NCBI Taxonomy" id="5480"/>
    <lineage>
        <taxon>Eukaryota</taxon>
        <taxon>Fungi</taxon>
        <taxon>Dikarya</taxon>
        <taxon>Ascomycota</taxon>
        <taxon>Saccharomycotina</taxon>
        <taxon>Pichiomycetes</taxon>
        <taxon>Debaryomycetaceae</taxon>
        <taxon>Candida/Lodderomyces clade</taxon>
        <taxon>Candida</taxon>
    </lineage>
</organism>
<accession>A0A8X7NH41</accession>
<feature type="coiled-coil region" evidence="1">
    <location>
        <begin position="198"/>
        <end position="244"/>
    </location>
</feature>
<evidence type="ECO:0000313" key="4">
    <source>
        <dbReference type="Proteomes" id="UP000590412"/>
    </source>
</evidence>
<comment type="caution">
    <text evidence="3">The sequence shown here is derived from an EMBL/GenBank/DDBJ whole genome shotgun (WGS) entry which is preliminary data.</text>
</comment>